<dbReference type="Pfam" id="PF00005">
    <property type="entry name" value="ABC_tran"/>
    <property type="match status" value="2"/>
</dbReference>
<evidence type="ECO:0000256" key="2">
    <source>
        <dbReference type="ARBA" id="ARBA00022840"/>
    </source>
</evidence>
<dbReference type="Proteomes" id="UP000603295">
    <property type="component" value="Unassembled WGS sequence"/>
</dbReference>
<name>A0ABQ2C6S1_9LACO</name>
<reference evidence="5" key="1">
    <citation type="journal article" date="2019" name="Int. J. Syst. Evol. Microbiol.">
        <title>The Global Catalogue of Microorganisms (GCM) 10K type strain sequencing project: providing services to taxonomists for standard genome sequencing and annotation.</title>
        <authorList>
            <consortium name="The Broad Institute Genomics Platform"/>
            <consortium name="The Broad Institute Genome Sequencing Center for Infectious Disease"/>
            <person name="Wu L."/>
            <person name="Ma J."/>
        </authorList>
    </citation>
    <scope>NUCLEOTIDE SEQUENCE [LARGE SCALE GENOMIC DNA]</scope>
    <source>
        <strain evidence="5">CCM 8609</strain>
    </source>
</reference>
<dbReference type="SMART" id="SM00382">
    <property type="entry name" value="AAA"/>
    <property type="match status" value="2"/>
</dbReference>
<dbReference type="PANTHER" id="PTHR42855">
    <property type="entry name" value="ABC TRANSPORTER ATP-BINDING SUBUNIT"/>
    <property type="match status" value="1"/>
</dbReference>
<proteinExistence type="predicted"/>
<keyword evidence="2" id="KW-0067">ATP-binding</keyword>
<dbReference type="PANTHER" id="PTHR42855:SF2">
    <property type="entry name" value="DRUG RESISTANCE ABC TRANSPORTER,ATP-BINDING PROTEIN"/>
    <property type="match status" value="1"/>
</dbReference>
<accession>A0ABQ2C6S1</accession>
<dbReference type="CDD" id="cd03221">
    <property type="entry name" value="ABCF_EF-3"/>
    <property type="match status" value="2"/>
</dbReference>
<dbReference type="RefSeq" id="WP_153709859.1">
    <property type="nucleotide sequence ID" value="NZ_BMDS01000004.1"/>
</dbReference>
<comment type="caution">
    <text evidence="4">The sequence shown here is derived from an EMBL/GenBank/DDBJ whole genome shotgun (WGS) entry which is preliminary data.</text>
</comment>
<dbReference type="PROSITE" id="PS00211">
    <property type="entry name" value="ABC_TRANSPORTER_1"/>
    <property type="match status" value="1"/>
</dbReference>
<dbReference type="EMBL" id="BMDS01000004">
    <property type="protein sequence ID" value="GGI63413.1"/>
    <property type="molecule type" value="Genomic_DNA"/>
</dbReference>
<keyword evidence="1" id="KW-0547">Nucleotide-binding</keyword>
<dbReference type="InterPro" id="IPR051309">
    <property type="entry name" value="ABCF_ATPase"/>
</dbReference>
<protein>
    <submittedName>
        <fullName evidence="4">ABC-F type ribosomal protection protein</fullName>
    </submittedName>
</protein>
<gene>
    <name evidence="4" type="ORF">GCM10011459_12470</name>
</gene>
<evidence type="ECO:0000256" key="1">
    <source>
        <dbReference type="ARBA" id="ARBA00022741"/>
    </source>
</evidence>
<evidence type="ECO:0000313" key="4">
    <source>
        <dbReference type="EMBL" id="GGI63413.1"/>
    </source>
</evidence>
<dbReference type="InterPro" id="IPR003593">
    <property type="entry name" value="AAA+_ATPase"/>
</dbReference>
<sequence>MIEPITINNLTFAYPGQAPLFKDCSLNLSSDWKLGLLGRNGRGKTTFFKILQNCLDYRGQVQTNLKFGYYPFDVADPDDFVWNNLSNMVPQLEQWQVERELNLMHTDSALLWQPFNTLSGGEQTRVMLACLFAQEGIFPLLDEPTNHLDQAGRSLIAQYLKQKKGGFIITSHDQTFLDEIIDHTLVIEQHQLVLAKGNYSNYFAQKQRRDNTAISTNEQLLKDIHHLKQVRQTKQQWAQQAENEKKNNSHADKGFISAKAAKMMKKSTIMKGRLDKAIEDRQGLLQEVEKVVPLTINLQPTHHQTLLSIDKLSLSFPGHPLYNNLSLKVGNHEQVILCGNNGNGKSSLFHAILGDFNGTQDGQITIGSNIKISVVRQNYLYNHGSLQDFAKNNKIDYDTFLNLLRKLGMARSTFNVPIEQMSMGQQKKVELARSLAQPAHLYLWDEPLNYLDTYNQEQIIKLIQEVRPPMIIIEHDKHFIDHVATRKIQI</sequence>
<dbReference type="InterPro" id="IPR003439">
    <property type="entry name" value="ABC_transporter-like_ATP-bd"/>
</dbReference>
<evidence type="ECO:0000259" key="3">
    <source>
        <dbReference type="PROSITE" id="PS50893"/>
    </source>
</evidence>
<dbReference type="PROSITE" id="PS50893">
    <property type="entry name" value="ABC_TRANSPORTER_2"/>
    <property type="match status" value="2"/>
</dbReference>
<dbReference type="InterPro" id="IPR027417">
    <property type="entry name" value="P-loop_NTPase"/>
</dbReference>
<dbReference type="NCBIfam" id="NF000355">
    <property type="entry name" value="ribo_prot_ABC_F"/>
    <property type="match status" value="1"/>
</dbReference>
<organism evidence="4 5">
    <name type="scientific">Limosilactobacillus caviae</name>
    <dbReference type="NCBI Taxonomy" id="1769424"/>
    <lineage>
        <taxon>Bacteria</taxon>
        <taxon>Bacillati</taxon>
        <taxon>Bacillota</taxon>
        <taxon>Bacilli</taxon>
        <taxon>Lactobacillales</taxon>
        <taxon>Lactobacillaceae</taxon>
        <taxon>Limosilactobacillus</taxon>
    </lineage>
</organism>
<evidence type="ECO:0000313" key="5">
    <source>
        <dbReference type="Proteomes" id="UP000603295"/>
    </source>
</evidence>
<feature type="domain" description="ABC transporter" evidence="3">
    <location>
        <begin position="5"/>
        <end position="214"/>
    </location>
</feature>
<dbReference type="SUPFAM" id="SSF52540">
    <property type="entry name" value="P-loop containing nucleoside triphosphate hydrolases"/>
    <property type="match status" value="2"/>
</dbReference>
<keyword evidence="5" id="KW-1185">Reference proteome</keyword>
<dbReference type="Gene3D" id="3.40.50.300">
    <property type="entry name" value="P-loop containing nucleotide triphosphate hydrolases"/>
    <property type="match status" value="2"/>
</dbReference>
<feature type="domain" description="ABC transporter" evidence="3">
    <location>
        <begin position="307"/>
        <end position="490"/>
    </location>
</feature>
<dbReference type="InterPro" id="IPR017871">
    <property type="entry name" value="ABC_transporter-like_CS"/>
</dbReference>